<dbReference type="AlphaFoldDB" id="A0A9P6D1N0"/>
<gene>
    <name evidence="1" type="ORF">BDN70DRAFT_764456</name>
</gene>
<dbReference type="Proteomes" id="UP000807469">
    <property type="component" value="Unassembled WGS sequence"/>
</dbReference>
<keyword evidence="2" id="KW-1185">Reference proteome</keyword>
<sequence length="194" mass="22274">HFTWYNRYAKMGDGVPPNVEPAALHIPGNKKQTKTAQCQPMTSKELQEYMVEYLLLQDAFEEIFKWIDMEVQQILPDEYKILTQYADVLPAGGESATYPFTGFVINFNVTTNVHRDWNDLKFCVVLVLSEDCQGGDLCFMEPGIRLQLTSGNAVLFRSSELSHFNMHYDGMRASLVFHSDFAGEKWSKTRNGWE</sequence>
<dbReference type="EMBL" id="MU155205">
    <property type="protein sequence ID" value="KAF9479843.1"/>
    <property type="molecule type" value="Genomic_DNA"/>
</dbReference>
<protein>
    <submittedName>
        <fullName evidence="1">Uncharacterized protein</fullName>
    </submittedName>
</protein>
<dbReference type="Gene3D" id="3.60.130.30">
    <property type="match status" value="1"/>
</dbReference>
<feature type="non-terminal residue" evidence="1">
    <location>
        <position position="1"/>
    </location>
</feature>
<proteinExistence type="predicted"/>
<organism evidence="1 2">
    <name type="scientific">Pholiota conissans</name>
    <dbReference type="NCBI Taxonomy" id="109636"/>
    <lineage>
        <taxon>Eukaryota</taxon>
        <taxon>Fungi</taxon>
        <taxon>Dikarya</taxon>
        <taxon>Basidiomycota</taxon>
        <taxon>Agaricomycotina</taxon>
        <taxon>Agaricomycetes</taxon>
        <taxon>Agaricomycetidae</taxon>
        <taxon>Agaricales</taxon>
        <taxon>Agaricineae</taxon>
        <taxon>Strophariaceae</taxon>
        <taxon>Pholiota</taxon>
    </lineage>
</organism>
<reference evidence="1" key="1">
    <citation type="submission" date="2020-11" db="EMBL/GenBank/DDBJ databases">
        <authorList>
            <consortium name="DOE Joint Genome Institute"/>
            <person name="Ahrendt S."/>
            <person name="Riley R."/>
            <person name="Andreopoulos W."/>
            <person name="Labutti K."/>
            <person name="Pangilinan J."/>
            <person name="Ruiz-Duenas F.J."/>
            <person name="Barrasa J.M."/>
            <person name="Sanchez-Garcia M."/>
            <person name="Camarero S."/>
            <person name="Miyauchi S."/>
            <person name="Serrano A."/>
            <person name="Linde D."/>
            <person name="Babiker R."/>
            <person name="Drula E."/>
            <person name="Ayuso-Fernandez I."/>
            <person name="Pacheco R."/>
            <person name="Padilla G."/>
            <person name="Ferreira P."/>
            <person name="Barriuso J."/>
            <person name="Kellner H."/>
            <person name="Castanera R."/>
            <person name="Alfaro M."/>
            <person name="Ramirez L."/>
            <person name="Pisabarro A.G."/>
            <person name="Kuo A."/>
            <person name="Tritt A."/>
            <person name="Lipzen A."/>
            <person name="He G."/>
            <person name="Yan M."/>
            <person name="Ng V."/>
            <person name="Cullen D."/>
            <person name="Martin F."/>
            <person name="Rosso M.-N."/>
            <person name="Henrissat B."/>
            <person name="Hibbett D."/>
            <person name="Martinez A.T."/>
            <person name="Grigoriev I.V."/>
        </authorList>
    </citation>
    <scope>NUCLEOTIDE SEQUENCE</scope>
    <source>
        <strain evidence="1">CIRM-BRFM 674</strain>
    </source>
</reference>
<evidence type="ECO:0000313" key="1">
    <source>
        <dbReference type="EMBL" id="KAF9479843.1"/>
    </source>
</evidence>
<dbReference type="OrthoDB" id="2535938at2759"/>
<name>A0A9P6D1N0_9AGAR</name>
<comment type="caution">
    <text evidence="1">The sequence shown here is derived from an EMBL/GenBank/DDBJ whole genome shotgun (WGS) entry which is preliminary data.</text>
</comment>
<feature type="non-terminal residue" evidence="1">
    <location>
        <position position="194"/>
    </location>
</feature>
<evidence type="ECO:0000313" key="2">
    <source>
        <dbReference type="Proteomes" id="UP000807469"/>
    </source>
</evidence>
<accession>A0A9P6D1N0</accession>